<keyword evidence="6" id="KW-1133">Transmembrane helix</keyword>
<evidence type="ECO:0000256" key="2">
    <source>
        <dbReference type="ARBA" id="ARBA00022748"/>
    </source>
</evidence>
<dbReference type="PROSITE" id="PS00194">
    <property type="entry name" value="THIOREDOXIN_1"/>
    <property type="match status" value="1"/>
</dbReference>
<evidence type="ECO:0000256" key="1">
    <source>
        <dbReference type="ARBA" id="ARBA00004196"/>
    </source>
</evidence>
<keyword evidence="8" id="KW-0413">Isomerase</keyword>
<dbReference type="GO" id="GO:0016853">
    <property type="term" value="F:isomerase activity"/>
    <property type="evidence" value="ECO:0007669"/>
    <property type="project" value="UniProtKB-KW"/>
</dbReference>
<accession>A0A7Z0IRR0</accession>
<gene>
    <name evidence="8" type="ORF">BJ988_001708</name>
</gene>
<keyword evidence="2" id="KW-0201">Cytochrome c-type biogenesis</keyword>
<organism evidence="8 9">
    <name type="scientific">Nocardioides panzhihuensis</name>
    <dbReference type="NCBI Taxonomy" id="860243"/>
    <lineage>
        <taxon>Bacteria</taxon>
        <taxon>Bacillati</taxon>
        <taxon>Actinomycetota</taxon>
        <taxon>Actinomycetes</taxon>
        <taxon>Propionibacteriales</taxon>
        <taxon>Nocardioidaceae</taxon>
        <taxon>Nocardioides</taxon>
    </lineage>
</organism>
<name>A0A7Z0IRR0_9ACTN</name>
<dbReference type="InterPro" id="IPR017937">
    <property type="entry name" value="Thioredoxin_CS"/>
</dbReference>
<dbReference type="PANTHER" id="PTHR42852">
    <property type="entry name" value="THIOL:DISULFIDE INTERCHANGE PROTEIN DSBE"/>
    <property type="match status" value="1"/>
</dbReference>
<reference evidence="8 9" key="1">
    <citation type="submission" date="2020-07" db="EMBL/GenBank/DDBJ databases">
        <title>Sequencing the genomes of 1000 actinobacteria strains.</title>
        <authorList>
            <person name="Klenk H.-P."/>
        </authorList>
    </citation>
    <scope>NUCLEOTIDE SEQUENCE [LARGE SCALE GENOMIC DNA]</scope>
    <source>
        <strain evidence="8 9">DSM 26487</strain>
    </source>
</reference>
<dbReference type="PROSITE" id="PS51352">
    <property type="entry name" value="THIOREDOXIN_2"/>
    <property type="match status" value="1"/>
</dbReference>
<dbReference type="InterPro" id="IPR050553">
    <property type="entry name" value="Thioredoxin_ResA/DsbE_sf"/>
</dbReference>
<sequence>MRRKARTAVVILAIAAILGLGWWQLRETRSHARTTDAGEVGLTLYAGDEGIPLPDVEGKTIAGDSLSLADLRGHVIVLNVWGSWCAPCRAEAPDLAKISKESAPRGVRFVGIDVRDNPAAGLAFERKFGITYPSFNDQNGLVLASFTGIVPVSAVPSTLVIDRDGIIRARNIGRIDASTLRGLIEDAEKLG</sequence>
<dbReference type="GO" id="GO:0030313">
    <property type="term" value="C:cell envelope"/>
    <property type="evidence" value="ECO:0007669"/>
    <property type="project" value="UniProtKB-SubCell"/>
</dbReference>
<proteinExistence type="predicted"/>
<comment type="caution">
    <text evidence="8">The sequence shown here is derived from an EMBL/GenBank/DDBJ whole genome shotgun (WGS) entry which is preliminary data.</text>
</comment>
<dbReference type="EMBL" id="JACBZR010000001">
    <property type="protein sequence ID" value="NYI77060.1"/>
    <property type="molecule type" value="Genomic_DNA"/>
</dbReference>
<keyword evidence="6" id="KW-0472">Membrane</keyword>
<evidence type="ECO:0000256" key="3">
    <source>
        <dbReference type="ARBA" id="ARBA00022968"/>
    </source>
</evidence>
<dbReference type="SUPFAM" id="SSF52833">
    <property type="entry name" value="Thioredoxin-like"/>
    <property type="match status" value="1"/>
</dbReference>
<protein>
    <submittedName>
        <fullName evidence="8">Thiol-disulfide isomerase/thioredoxin</fullName>
    </submittedName>
</protein>
<dbReference type="InterPro" id="IPR013766">
    <property type="entry name" value="Thioredoxin_domain"/>
</dbReference>
<comment type="subcellular location">
    <subcellularLocation>
        <location evidence="1">Cell envelope</location>
    </subcellularLocation>
</comment>
<feature type="transmembrane region" description="Helical" evidence="6">
    <location>
        <begin position="7"/>
        <end position="25"/>
    </location>
</feature>
<evidence type="ECO:0000313" key="9">
    <source>
        <dbReference type="Proteomes" id="UP000564496"/>
    </source>
</evidence>
<dbReference type="InterPro" id="IPR036249">
    <property type="entry name" value="Thioredoxin-like_sf"/>
</dbReference>
<keyword evidence="3" id="KW-0735">Signal-anchor</keyword>
<dbReference type="Proteomes" id="UP000564496">
    <property type="component" value="Unassembled WGS sequence"/>
</dbReference>
<dbReference type="GO" id="GO:0016491">
    <property type="term" value="F:oxidoreductase activity"/>
    <property type="evidence" value="ECO:0007669"/>
    <property type="project" value="InterPro"/>
</dbReference>
<keyword evidence="6" id="KW-0812">Transmembrane</keyword>
<evidence type="ECO:0000259" key="7">
    <source>
        <dbReference type="PROSITE" id="PS51352"/>
    </source>
</evidence>
<evidence type="ECO:0000256" key="5">
    <source>
        <dbReference type="ARBA" id="ARBA00023284"/>
    </source>
</evidence>
<feature type="domain" description="Thioredoxin" evidence="7">
    <location>
        <begin position="47"/>
        <end position="189"/>
    </location>
</feature>
<dbReference type="CDD" id="cd02966">
    <property type="entry name" value="TlpA_like_family"/>
    <property type="match status" value="1"/>
</dbReference>
<evidence type="ECO:0000313" key="8">
    <source>
        <dbReference type="EMBL" id="NYI77060.1"/>
    </source>
</evidence>
<dbReference type="AlphaFoldDB" id="A0A7Z0IRR0"/>
<dbReference type="Pfam" id="PF00578">
    <property type="entry name" value="AhpC-TSA"/>
    <property type="match status" value="1"/>
</dbReference>
<dbReference type="Gene3D" id="3.40.30.10">
    <property type="entry name" value="Glutaredoxin"/>
    <property type="match status" value="1"/>
</dbReference>
<dbReference type="GO" id="GO:0017004">
    <property type="term" value="P:cytochrome complex assembly"/>
    <property type="evidence" value="ECO:0007669"/>
    <property type="project" value="UniProtKB-KW"/>
</dbReference>
<keyword evidence="9" id="KW-1185">Reference proteome</keyword>
<dbReference type="InterPro" id="IPR000866">
    <property type="entry name" value="AhpC/TSA"/>
</dbReference>
<keyword evidence="4" id="KW-1015">Disulfide bond</keyword>
<dbReference type="RefSeq" id="WP_179657641.1">
    <property type="nucleotide sequence ID" value="NZ_JACBZR010000001.1"/>
</dbReference>
<dbReference type="GO" id="GO:0016209">
    <property type="term" value="F:antioxidant activity"/>
    <property type="evidence" value="ECO:0007669"/>
    <property type="project" value="InterPro"/>
</dbReference>
<evidence type="ECO:0000256" key="6">
    <source>
        <dbReference type="SAM" id="Phobius"/>
    </source>
</evidence>
<dbReference type="PANTHER" id="PTHR42852:SF6">
    <property type="entry name" value="THIOL:DISULFIDE INTERCHANGE PROTEIN DSBE"/>
    <property type="match status" value="1"/>
</dbReference>
<evidence type="ECO:0000256" key="4">
    <source>
        <dbReference type="ARBA" id="ARBA00023157"/>
    </source>
</evidence>
<keyword evidence="5" id="KW-0676">Redox-active center</keyword>